<dbReference type="Pfam" id="PF04203">
    <property type="entry name" value="Sortase"/>
    <property type="match status" value="1"/>
</dbReference>
<dbReference type="Proteomes" id="UP001501444">
    <property type="component" value="Unassembled WGS sequence"/>
</dbReference>
<dbReference type="RefSeq" id="WP_344620976.1">
    <property type="nucleotide sequence ID" value="NZ_BAAARV010000145.1"/>
</dbReference>
<organism evidence="3 4">
    <name type="scientific">Dactylosporangium salmoneum</name>
    <dbReference type="NCBI Taxonomy" id="53361"/>
    <lineage>
        <taxon>Bacteria</taxon>
        <taxon>Bacillati</taxon>
        <taxon>Actinomycetota</taxon>
        <taxon>Actinomycetes</taxon>
        <taxon>Micromonosporales</taxon>
        <taxon>Micromonosporaceae</taxon>
        <taxon>Dactylosporangium</taxon>
    </lineage>
</organism>
<sequence>MTPPHRHRRHSGASSALVRPDGRWRALPALFIIALVVAGVALIGTSLGTGPPVLPVVSGLSGLTGEVMRSASVPVRVAIAAIGVDAPVERVDVSGDGILQPPSLEEPKTVGWYRRGPTPGERGNAVLVGHVDTAATGPAVFYELGRLRPGDAITVTRQDGSAATFAVEAVRLFDKSAFPADLVYGPAPDARLELVTCGGSFDRRTANYLGNTVVTARFTG</sequence>
<accession>A0ABP5V828</accession>
<dbReference type="Gene3D" id="2.40.260.10">
    <property type="entry name" value="Sortase"/>
    <property type="match status" value="1"/>
</dbReference>
<dbReference type="CDD" id="cd05829">
    <property type="entry name" value="Sortase_F"/>
    <property type="match status" value="1"/>
</dbReference>
<dbReference type="InterPro" id="IPR042001">
    <property type="entry name" value="Sortase_F"/>
</dbReference>
<reference evidence="4" key="1">
    <citation type="journal article" date="2019" name="Int. J. Syst. Evol. Microbiol.">
        <title>The Global Catalogue of Microorganisms (GCM) 10K type strain sequencing project: providing services to taxonomists for standard genome sequencing and annotation.</title>
        <authorList>
            <consortium name="The Broad Institute Genomics Platform"/>
            <consortium name="The Broad Institute Genome Sequencing Center for Infectious Disease"/>
            <person name="Wu L."/>
            <person name="Ma J."/>
        </authorList>
    </citation>
    <scope>NUCLEOTIDE SEQUENCE [LARGE SCALE GENOMIC DNA]</scope>
    <source>
        <strain evidence="4">JCM 3272</strain>
    </source>
</reference>
<keyword evidence="2" id="KW-0472">Membrane</keyword>
<keyword evidence="1" id="KW-0378">Hydrolase</keyword>
<keyword evidence="2" id="KW-1133">Transmembrane helix</keyword>
<dbReference type="InterPro" id="IPR023365">
    <property type="entry name" value="Sortase_dom-sf"/>
</dbReference>
<name>A0ABP5V828_9ACTN</name>
<evidence type="ECO:0000313" key="3">
    <source>
        <dbReference type="EMBL" id="GAA2396228.1"/>
    </source>
</evidence>
<keyword evidence="2" id="KW-0812">Transmembrane</keyword>
<dbReference type="EMBL" id="BAAARV010000145">
    <property type="protein sequence ID" value="GAA2396228.1"/>
    <property type="molecule type" value="Genomic_DNA"/>
</dbReference>
<feature type="transmembrane region" description="Helical" evidence="2">
    <location>
        <begin position="27"/>
        <end position="48"/>
    </location>
</feature>
<gene>
    <name evidence="3" type="ORF">GCM10010170_111850</name>
</gene>
<evidence type="ECO:0000256" key="1">
    <source>
        <dbReference type="ARBA" id="ARBA00022801"/>
    </source>
</evidence>
<proteinExistence type="predicted"/>
<keyword evidence="4" id="KW-1185">Reference proteome</keyword>
<protein>
    <submittedName>
        <fullName evidence="3">Class F sortase</fullName>
    </submittedName>
</protein>
<dbReference type="InterPro" id="IPR005754">
    <property type="entry name" value="Sortase"/>
</dbReference>
<evidence type="ECO:0000256" key="2">
    <source>
        <dbReference type="SAM" id="Phobius"/>
    </source>
</evidence>
<dbReference type="NCBIfam" id="NF033748">
    <property type="entry name" value="class_F_sortase"/>
    <property type="match status" value="1"/>
</dbReference>
<dbReference type="SUPFAM" id="SSF63817">
    <property type="entry name" value="Sortase"/>
    <property type="match status" value="1"/>
</dbReference>
<evidence type="ECO:0000313" key="4">
    <source>
        <dbReference type="Proteomes" id="UP001501444"/>
    </source>
</evidence>
<comment type="caution">
    <text evidence="3">The sequence shown here is derived from an EMBL/GenBank/DDBJ whole genome shotgun (WGS) entry which is preliminary data.</text>
</comment>